<proteinExistence type="inferred from homology"/>
<evidence type="ECO:0000256" key="3">
    <source>
        <dbReference type="ARBA" id="ARBA00022664"/>
    </source>
</evidence>
<feature type="domain" description="RRM" evidence="7">
    <location>
        <begin position="65"/>
        <end position="145"/>
    </location>
</feature>
<dbReference type="GO" id="GO:0003723">
    <property type="term" value="F:RNA binding"/>
    <property type="evidence" value="ECO:0007669"/>
    <property type="project" value="UniProtKB-UniRule"/>
</dbReference>
<evidence type="ECO:0000259" key="7">
    <source>
        <dbReference type="PROSITE" id="PS50102"/>
    </source>
</evidence>
<dbReference type="Pfam" id="PF00076">
    <property type="entry name" value="RRM_1"/>
    <property type="match status" value="1"/>
</dbReference>
<evidence type="ECO:0000256" key="6">
    <source>
        <dbReference type="SAM" id="MobiDB-lite"/>
    </source>
</evidence>
<evidence type="ECO:0000313" key="9">
    <source>
        <dbReference type="Proteomes" id="UP000564466"/>
    </source>
</evidence>
<dbReference type="PROSITE" id="PS50102">
    <property type="entry name" value="RRM"/>
    <property type="match status" value="1"/>
</dbReference>
<feature type="compositionally biased region" description="Basic and acidic residues" evidence="6">
    <location>
        <begin position="173"/>
        <end position="182"/>
    </location>
</feature>
<feature type="compositionally biased region" description="Basic and acidic residues" evidence="6">
    <location>
        <begin position="361"/>
        <end position="370"/>
    </location>
</feature>
<feature type="non-terminal residue" evidence="8">
    <location>
        <position position="407"/>
    </location>
</feature>
<feature type="region of interest" description="Disordered" evidence="6">
    <location>
        <begin position="1"/>
        <end position="51"/>
    </location>
</feature>
<keyword evidence="4" id="KW-0539">Nucleus</keyword>
<dbReference type="EMBL" id="VXAY01001588">
    <property type="protein sequence ID" value="NXM26394.1"/>
    <property type="molecule type" value="Genomic_DNA"/>
</dbReference>
<evidence type="ECO:0000256" key="2">
    <source>
        <dbReference type="ARBA" id="ARBA00006265"/>
    </source>
</evidence>
<feature type="region of interest" description="Disordered" evidence="6">
    <location>
        <begin position="152"/>
        <end position="206"/>
    </location>
</feature>
<keyword evidence="3" id="KW-0507">mRNA processing</keyword>
<organism evidence="8 9">
    <name type="scientific">Oxyruncus cristatus</name>
    <name type="common">sharpbill</name>
    <dbReference type="NCBI Taxonomy" id="114331"/>
    <lineage>
        <taxon>Eukaryota</taxon>
        <taxon>Metazoa</taxon>
        <taxon>Chordata</taxon>
        <taxon>Craniata</taxon>
        <taxon>Vertebrata</taxon>
        <taxon>Euteleostomi</taxon>
        <taxon>Archelosauria</taxon>
        <taxon>Archosauria</taxon>
        <taxon>Dinosauria</taxon>
        <taxon>Saurischia</taxon>
        <taxon>Theropoda</taxon>
        <taxon>Coelurosauria</taxon>
        <taxon>Aves</taxon>
        <taxon>Neognathae</taxon>
        <taxon>Neoaves</taxon>
        <taxon>Telluraves</taxon>
        <taxon>Australaves</taxon>
        <taxon>Passeriformes</taxon>
        <taxon>Cotingidae</taxon>
        <taxon>Oxyruncus</taxon>
    </lineage>
</organism>
<dbReference type="SUPFAM" id="SSF54928">
    <property type="entry name" value="RNA-binding domain, RBD"/>
    <property type="match status" value="1"/>
</dbReference>
<keyword evidence="9" id="KW-1185">Reference proteome</keyword>
<sequence>QDAEFSNADQMDLYDDVLTASSQPQEKRSGGSEAPPEMRPEPSPKPNSKPPAILYTYSGLRNKRAAVYVGSFSWWTTDQQLIQTIRSVGVYDVVELKFAENRANGQSKGYAEVVVASENSVHKLLELLPGKILNGDKVEVRLATRQNLSQFEAQARKRDSRPVPIAGVPPRAHSRDSVDAVDGRATPTDSALPPSRMEKPPSVLPFFSRPPAPPLAVPPPGAVPPALHLNPAFFPPPTAALGPPPDAYGKAMAPYNHSSRELGPPPPAVSEGEFEEIMNRNRAISSSAISKAVSGASAGDYSNAIETLLTAIAVIKQSRVAGDERCRVLLSSLKDCLHGIEAKSYSSGSSSSSRKRHRSRERSPSRSRESSRRHRDLLHGDERHEDYFPERSREHERHRDRDRDRDR</sequence>
<comment type="caution">
    <text evidence="8">The sequence shown here is derived from an EMBL/GenBank/DDBJ whole genome shotgun (WGS) entry which is preliminary data.</text>
</comment>
<dbReference type="CDD" id="cd12644">
    <property type="entry name" value="RRM_CFIm59"/>
    <property type="match status" value="1"/>
</dbReference>
<evidence type="ECO:0000256" key="5">
    <source>
        <dbReference type="PROSITE-ProRule" id="PRU00176"/>
    </source>
</evidence>
<dbReference type="Gene3D" id="3.30.70.330">
    <property type="match status" value="1"/>
</dbReference>
<reference evidence="8 9" key="1">
    <citation type="submission" date="2019-09" db="EMBL/GenBank/DDBJ databases">
        <title>Bird 10,000 Genomes (B10K) Project - Family phase.</title>
        <authorList>
            <person name="Zhang G."/>
        </authorList>
    </citation>
    <scope>NUCLEOTIDE SEQUENCE [LARGE SCALE GENOMIC DNA]</scope>
    <source>
        <strain evidence="8">B10K-DU-002-07</strain>
        <tissue evidence="8">Muscle</tissue>
    </source>
</reference>
<comment type="subcellular location">
    <subcellularLocation>
        <location evidence="1">Nucleus</location>
    </subcellularLocation>
</comment>
<evidence type="ECO:0000313" key="8">
    <source>
        <dbReference type="EMBL" id="NXM26394.1"/>
    </source>
</evidence>
<dbReference type="Pfam" id="PF25524">
    <property type="entry name" value="RSLD_CPSF6"/>
    <property type="match status" value="1"/>
</dbReference>
<dbReference type="Proteomes" id="UP000564466">
    <property type="component" value="Unassembled WGS sequence"/>
</dbReference>
<evidence type="ECO:0000256" key="4">
    <source>
        <dbReference type="ARBA" id="ARBA00023242"/>
    </source>
</evidence>
<evidence type="ECO:0000256" key="1">
    <source>
        <dbReference type="ARBA" id="ARBA00004123"/>
    </source>
</evidence>
<comment type="similarity">
    <text evidence="2">Belongs to the RRM CPSF6/7 family.</text>
</comment>
<dbReference type="InterPro" id="IPR012677">
    <property type="entry name" value="Nucleotide-bd_a/b_plait_sf"/>
</dbReference>
<dbReference type="InterPro" id="IPR034773">
    <property type="entry name" value="CPSF7_RRM"/>
</dbReference>
<protein>
    <submittedName>
        <fullName evidence="8">CPSF7 factor</fullName>
    </submittedName>
</protein>
<dbReference type="InterPro" id="IPR000504">
    <property type="entry name" value="RRM_dom"/>
</dbReference>
<feature type="region of interest" description="Disordered" evidence="6">
    <location>
        <begin position="343"/>
        <end position="407"/>
    </location>
</feature>
<dbReference type="AlphaFoldDB" id="A0A7L0ZBT9"/>
<dbReference type="InterPro" id="IPR057951">
    <property type="entry name" value="CPSF6/7_RSLD_N"/>
</dbReference>
<feature type="non-terminal residue" evidence="8">
    <location>
        <position position="1"/>
    </location>
</feature>
<dbReference type="InterPro" id="IPR035979">
    <property type="entry name" value="RBD_domain_sf"/>
</dbReference>
<keyword evidence="5" id="KW-0694">RNA-binding</keyword>
<feature type="compositionally biased region" description="Basic and acidic residues" evidence="6">
    <location>
        <begin position="377"/>
        <end position="407"/>
    </location>
</feature>
<gene>
    <name evidence="8" type="primary">Cpsf7</name>
    <name evidence="8" type="ORF">OXYCRI_R04389</name>
</gene>
<dbReference type="GO" id="GO:0006397">
    <property type="term" value="P:mRNA processing"/>
    <property type="evidence" value="ECO:0007669"/>
    <property type="project" value="UniProtKB-KW"/>
</dbReference>
<accession>A0A7L0ZBT9</accession>
<dbReference type="SMART" id="SM00360">
    <property type="entry name" value="RRM"/>
    <property type="match status" value="1"/>
</dbReference>
<name>A0A7L0ZBT9_9PASS</name>
<dbReference type="GO" id="GO:0005634">
    <property type="term" value="C:nucleus"/>
    <property type="evidence" value="ECO:0007669"/>
    <property type="project" value="UniProtKB-SubCell"/>
</dbReference>
<dbReference type="PANTHER" id="PTHR23204">
    <property type="entry name" value="CLEAVAGE AND POLYADENYLATION SPECIFIC FACTOR"/>
    <property type="match status" value="1"/>
</dbReference>
<feature type="compositionally biased region" description="Basic and acidic residues" evidence="6">
    <location>
        <begin position="25"/>
        <end position="42"/>
    </location>
</feature>
<dbReference type="InterPro" id="IPR034772">
    <property type="entry name" value="CPSF6/7"/>
</dbReference>